<dbReference type="GeneID" id="19014019"/>
<evidence type="ECO:0000256" key="1">
    <source>
        <dbReference type="ARBA" id="ARBA00022801"/>
    </source>
</evidence>
<dbReference type="Gene3D" id="3.40.50.1000">
    <property type="entry name" value="HAD superfamily/HAD-like"/>
    <property type="match status" value="2"/>
</dbReference>
<feature type="region of interest" description="Disordered" evidence="2">
    <location>
        <begin position="23"/>
        <end position="62"/>
    </location>
</feature>
<proteinExistence type="predicted"/>
<dbReference type="GO" id="GO:0005737">
    <property type="term" value="C:cytoplasm"/>
    <property type="evidence" value="ECO:0007669"/>
    <property type="project" value="TreeGrafter"/>
</dbReference>
<dbReference type="PANTHER" id="PTHR19288">
    <property type="entry name" value="4-NITROPHENYLPHOSPHATASE-RELATED"/>
    <property type="match status" value="1"/>
</dbReference>
<keyword evidence="1" id="KW-0378">Hydrolase</keyword>
<dbReference type="InterPro" id="IPR006349">
    <property type="entry name" value="PGP_euk"/>
</dbReference>
<dbReference type="NCBIfam" id="TIGR01452">
    <property type="entry name" value="PGP_euk"/>
    <property type="match status" value="1"/>
</dbReference>
<dbReference type="PANTHER" id="PTHR19288:SF46">
    <property type="entry name" value="HALOACID DEHALOGENASE-LIKE HYDROLASE DOMAIN-CONTAINING PROTEIN 2"/>
    <property type="match status" value="1"/>
</dbReference>
<feature type="region of interest" description="Disordered" evidence="2">
    <location>
        <begin position="416"/>
        <end position="453"/>
    </location>
</feature>
<accession>K8F7D6</accession>
<sequence length="453" mass="49549">MLASTSSAAATAAITTHTNTNASCARRRNFSSDVQHHQRKRNTNNSEFRRQRRQKRRNNGDSTLFVTRAESGGFGDGITNNGLTREISEDVDTVLLDCDGVIWHGDALVPGAKKAVDYLRETLQKRVFFVTNNATKTREYYQWKFSELGMEVDVNHIYTAAFASASYLSAIGFNNTHGSTTTKDGSSSSNKKIYVVGEQGLVRELEECDVGDIVGGVYEAVSCTSSDWEEMHEWTGGDAENDHDDDSRVDAVVVGQDTSFTFAKLAYASYLIQKGAKFIATNPDAGDRLGKEKLLMPGAGPIVKAIETASGRAPDVICGKPGKYMFDAIMSHSHGDPQRTMVIGDRMDTDVKFGKDNGARYSVLVLTGANKMKDVEENEDESKQPSFVVGSLAEACGIPFDPNEPTQRVGERANMAKNYPVGDGTVHDLWASGDDDMDDDDDDYDDDDFIPAT</sequence>
<keyword evidence="4" id="KW-1185">Reference proteome</keyword>
<dbReference type="Pfam" id="PF13344">
    <property type="entry name" value="Hydrolase_6"/>
    <property type="match status" value="1"/>
</dbReference>
<dbReference type="OrthoDB" id="413953at2759"/>
<dbReference type="InterPro" id="IPR006357">
    <property type="entry name" value="HAD-SF_hydro_IIA"/>
</dbReference>
<dbReference type="SUPFAM" id="SSF56784">
    <property type="entry name" value="HAD-like"/>
    <property type="match status" value="1"/>
</dbReference>
<feature type="compositionally biased region" description="Acidic residues" evidence="2">
    <location>
        <begin position="433"/>
        <end position="453"/>
    </location>
</feature>
<name>K8F7D6_9CHLO</name>
<dbReference type="eggNOG" id="KOG2882">
    <property type="taxonomic scope" value="Eukaryota"/>
</dbReference>
<organism evidence="3 4">
    <name type="scientific">Bathycoccus prasinos</name>
    <dbReference type="NCBI Taxonomy" id="41875"/>
    <lineage>
        <taxon>Eukaryota</taxon>
        <taxon>Viridiplantae</taxon>
        <taxon>Chlorophyta</taxon>
        <taxon>Mamiellophyceae</taxon>
        <taxon>Mamiellales</taxon>
        <taxon>Bathycoccaceae</taxon>
        <taxon>Bathycoccus</taxon>
    </lineage>
</organism>
<dbReference type="EMBL" id="FO082271">
    <property type="protein sequence ID" value="CCO17493.1"/>
    <property type="molecule type" value="Genomic_DNA"/>
</dbReference>
<dbReference type="Pfam" id="PF13242">
    <property type="entry name" value="Hydrolase_like"/>
    <property type="match status" value="1"/>
</dbReference>
<dbReference type="KEGG" id="bpg:Bathy08g00400"/>
<dbReference type="GO" id="GO:0016791">
    <property type="term" value="F:phosphatase activity"/>
    <property type="evidence" value="ECO:0007669"/>
    <property type="project" value="InterPro"/>
</dbReference>
<dbReference type="InterPro" id="IPR023214">
    <property type="entry name" value="HAD_sf"/>
</dbReference>
<gene>
    <name evidence="3" type="ORF">Bathy08g00400</name>
</gene>
<reference evidence="3 4" key="1">
    <citation type="submission" date="2011-10" db="EMBL/GenBank/DDBJ databases">
        <authorList>
            <person name="Genoscope - CEA"/>
        </authorList>
    </citation>
    <scope>NUCLEOTIDE SEQUENCE [LARGE SCALE GENOMIC DNA]</scope>
    <source>
        <strain evidence="3 4">RCC 1105</strain>
    </source>
</reference>
<evidence type="ECO:0000313" key="3">
    <source>
        <dbReference type="EMBL" id="CCO17493.1"/>
    </source>
</evidence>
<dbReference type="InterPro" id="IPR036412">
    <property type="entry name" value="HAD-like_sf"/>
</dbReference>
<evidence type="ECO:0008006" key="5">
    <source>
        <dbReference type="Google" id="ProtNLM"/>
    </source>
</evidence>
<evidence type="ECO:0000313" key="4">
    <source>
        <dbReference type="Proteomes" id="UP000198341"/>
    </source>
</evidence>
<dbReference type="STRING" id="41875.K8F7D6"/>
<dbReference type="Proteomes" id="UP000198341">
    <property type="component" value="Chromosome 8"/>
</dbReference>
<dbReference type="RefSeq" id="XP_007511372.1">
    <property type="nucleotide sequence ID" value="XM_007511310.1"/>
</dbReference>
<protein>
    <recommendedName>
        <fullName evidence="5">4-nitrophenylphosphatase</fullName>
    </recommendedName>
</protein>
<dbReference type="AlphaFoldDB" id="K8F7D6"/>
<evidence type="ECO:0000256" key="2">
    <source>
        <dbReference type="SAM" id="MobiDB-lite"/>
    </source>
</evidence>
<dbReference type="NCBIfam" id="TIGR01460">
    <property type="entry name" value="HAD-SF-IIA"/>
    <property type="match status" value="1"/>
</dbReference>